<keyword evidence="2" id="KW-1185">Reference proteome</keyword>
<evidence type="ECO:0008006" key="3">
    <source>
        <dbReference type="Google" id="ProtNLM"/>
    </source>
</evidence>
<evidence type="ECO:0000313" key="2">
    <source>
        <dbReference type="Proteomes" id="UP001550850"/>
    </source>
</evidence>
<dbReference type="Proteomes" id="UP001550850">
    <property type="component" value="Unassembled WGS sequence"/>
</dbReference>
<organism evidence="1 2">
    <name type="scientific">Streptomyces fragilis</name>
    <dbReference type="NCBI Taxonomy" id="67301"/>
    <lineage>
        <taxon>Bacteria</taxon>
        <taxon>Bacillati</taxon>
        <taxon>Actinomycetota</taxon>
        <taxon>Actinomycetes</taxon>
        <taxon>Kitasatosporales</taxon>
        <taxon>Streptomycetaceae</taxon>
        <taxon>Streptomyces</taxon>
    </lineage>
</organism>
<accession>A0ABV2YJ79</accession>
<comment type="caution">
    <text evidence="1">The sequence shown here is derived from an EMBL/GenBank/DDBJ whole genome shotgun (WGS) entry which is preliminary data.</text>
</comment>
<proteinExistence type="predicted"/>
<gene>
    <name evidence="1" type="ORF">AB0E65_16345</name>
</gene>
<sequence length="217" mass="23996">MPRSSYEAHLTVRCADGAALDRLRRWSAARGLKLTHVVLARGRTPSQPMLTLRDASSYAAQLFRARAVGAELEADGFAVARVKIESDPLAPEVPRGPCDDGRHFEHHVKLRLDAAADLTALAARVAPHGAHLSWNARRVTGPGHHERFITQRCRGVDARGARQALDALLGVLSGEEVLDVEREFVLYDSDASVDAGWLDEELEELERLREREEGRAR</sequence>
<evidence type="ECO:0000313" key="1">
    <source>
        <dbReference type="EMBL" id="MEU3555766.1"/>
    </source>
</evidence>
<name>A0ABV2YJ79_9ACTN</name>
<dbReference type="EMBL" id="JBEZUR010000022">
    <property type="protein sequence ID" value="MEU3555766.1"/>
    <property type="molecule type" value="Genomic_DNA"/>
</dbReference>
<protein>
    <recommendedName>
        <fullName evidence="3">Ankyrin</fullName>
    </recommendedName>
</protein>
<dbReference type="RefSeq" id="WP_108955443.1">
    <property type="nucleotide sequence ID" value="NZ_BEVZ01000005.1"/>
</dbReference>
<reference evidence="1 2" key="1">
    <citation type="submission" date="2024-06" db="EMBL/GenBank/DDBJ databases">
        <title>The Natural Products Discovery Center: Release of the First 8490 Sequenced Strains for Exploring Actinobacteria Biosynthetic Diversity.</title>
        <authorList>
            <person name="Kalkreuter E."/>
            <person name="Kautsar S.A."/>
            <person name="Yang D."/>
            <person name="Bader C.D."/>
            <person name="Teijaro C.N."/>
            <person name="Fluegel L."/>
            <person name="Davis C.M."/>
            <person name="Simpson J.R."/>
            <person name="Lauterbach L."/>
            <person name="Steele A.D."/>
            <person name="Gui C."/>
            <person name="Meng S."/>
            <person name="Li G."/>
            <person name="Viehrig K."/>
            <person name="Ye F."/>
            <person name="Su P."/>
            <person name="Kiefer A.F."/>
            <person name="Nichols A."/>
            <person name="Cepeda A.J."/>
            <person name="Yan W."/>
            <person name="Fan B."/>
            <person name="Jiang Y."/>
            <person name="Adhikari A."/>
            <person name="Zheng C.-J."/>
            <person name="Schuster L."/>
            <person name="Cowan T.M."/>
            <person name="Smanski M.J."/>
            <person name="Chevrette M.G."/>
            <person name="De Carvalho L.P.S."/>
            <person name="Shen B."/>
        </authorList>
    </citation>
    <scope>NUCLEOTIDE SEQUENCE [LARGE SCALE GENOMIC DNA]</scope>
    <source>
        <strain evidence="1 2">NPDC038104</strain>
    </source>
</reference>